<dbReference type="GO" id="GO:0004497">
    <property type="term" value="F:monooxygenase activity"/>
    <property type="evidence" value="ECO:0007669"/>
    <property type="project" value="UniProtKB-KW"/>
</dbReference>
<dbReference type="GO" id="GO:0020037">
    <property type="term" value="F:heme binding"/>
    <property type="evidence" value="ECO:0007669"/>
    <property type="project" value="InterPro"/>
</dbReference>
<dbReference type="InterPro" id="IPR001128">
    <property type="entry name" value="Cyt_P450"/>
</dbReference>
<evidence type="ECO:0000256" key="5">
    <source>
        <dbReference type="ARBA" id="ARBA00022723"/>
    </source>
</evidence>
<evidence type="ECO:0000256" key="7">
    <source>
        <dbReference type="ARBA" id="ARBA00023002"/>
    </source>
</evidence>
<dbReference type="Pfam" id="PF00067">
    <property type="entry name" value="p450"/>
    <property type="match status" value="1"/>
</dbReference>
<keyword evidence="10" id="KW-0472">Membrane</keyword>
<sequence length="127" mass="14604">MGYELEESEECWRNMDEFLQGLISEHRNKGTTSSSSTMIDHLLSLQESQPEYYTDQIIKGFPQTIFTAGTDTSSVILEWAMSNFLNHPDVLKKARAEFDDEIGQKRLVDETDLHKLPYLQSIISETL</sequence>
<evidence type="ECO:0000313" key="12">
    <source>
        <dbReference type="Proteomes" id="UP000583929"/>
    </source>
</evidence>
<evidence type="ECO:0000256" key="3">
    <source>
        <dbReference type="ARBA" id="ARBA00022617"/>
    </source>
</evidence>
<comment type="subcellular location">
    <subcellularLocation>
        <location evidence="2">Membrane</location>
    </subcellularLocation>
</comment>
<keyword evidence="6" id="KW-1133">Transmembrane helix</keyword>
<dbReference type="InterPro" id="IPR002401">
    <property type="entry name" value="Cyt_P450_E_grp-I"/>
</dbReference>
<dbReference type="AlphaFoldDB" id="A0A7J6E417"/>
<keyword evidence="4" id="KW-0812">Transmembrane</keyword>
<dbReference type="GO" id="GO:0016705">
    <property type="term" value="F:oxidoreductase activity, acting on paired donors, with incorporation or reduction of molecular oxygen"/>
    <property type="evidence" value="ECO:0007669"/>
    <property type="project" value="InterPro"/>
</dbReference>
<name>A0A7J6E417_CANSA</name>
<evidence type="ECO:0000256" key="9">
    <source>
        <dbReference type="ARBA" id="ARBA00023033"/>
    </source>
</evidence>
<keyword evidence="8" id="KW-0408">Iron</keyword>
<keyword evidence="9" id="KW-0503">Monooxygenase</keyword>
<gene>
    <name evidence="11" type="ORF">G4B88_018861</name>
</gene>
<dbReference type="SUPFAM" id="SSF48264">
    <property type="entry name" value="Cytochrome P450"/>
    <property type="match status" value="1"/>
</dbReference>
<evidence type="ECO:0000256" key="4">
    <source>
        <dbReference type="ARBA" id="ARBA00022692"/>
    </source>
</evidence>
<dbReference type="InterPro" id="IPR036396">
    <property type="entry name" value="Cyt_P450_sf"/>
</dbReference>
<evidence type="ECO:0000256" key="6">
    <source>
        <dbReference type="ARBA" id="ARBA00022989"/>
    </source>
</evidence>
<comment type="caution">
    <text evidence="11">The sequence shown here is derived from an EMBL/GenBank/DDBJ whole genome shotgun (WGS) entry which is preliminary data.</text>
</comment>
<evidence type="ECO:0008006" key="13">
    <source>
        <dbReference type="Google" id="ProtNLM"/>
    </source>
</evidence>
<dbReference type="PANTHER" id="PTHR47947:SF26">
    <property type="entry name" value="CYTOCHROME P450"/>
    <property type="match status" value="1"/>
</dbReference>
<keyword evidence="12" id="KW-1185">Reference proteome</keyword>
<organism evidence="11 12">
    <name type="scientific">Cannabis sativa</name>
    <name type="common">Hemp</name>
    <name type="synonym">Marijuana</name>
    <dbReference type="NCBI Taxonomy" id="3483"/>
    <lineage>
        <taxon>Eukaryota</taxon>
        <taxon>Viridiplantae</taxon>
        <taxon>Streptophyta</taxon>
        <taxon>Embryophyta</taxon>
        <taxon>Tracheophyta</taxon>
        <taxon>Spermatophyta</taxon>
        <taxon>Magnoliopsida</taxon>
        <taxon>eudicotyledons</taxon>
        <taxon>Gunneridae</taxon>
        <taxon>Pentapetalae</taxon>
        <taxon>rosids</taxon>
        <taxon>fabids</taxon>
        <taxon>Rosales</taxon>
        <taxon>Cannabaceae</taxon>
        <taxon>Cannabis</taxon>
    </lineage>
</organism>
<evidence type="ECO:0000256" key="1">
    <source>
        <dbReference type="ARBA" id="ARBA00001971"/>
    </source>
</evidence>
<dbReference type="PANTHER" id="PTHR47947">
    <property type="entry name" value="CYTOCHROME P450 82C3-RELATED"/>
    <property type="match status" value="1"/>
</dbReference>
<dbReference type="InterPro" id="IPR050651">
    <property type="entry name" value="Plant_Cytochrome_P450_Monoox"/>
</dbReference>
<accession>A0A7J6E417</accession>
<comment type="cofactor">
    <cofactor evidence="1">
        <name>heme</name>
        <dbReference type="ChEBI" id="CHEBI:30413"/>
    </cofactor>
</comment>
<evidence type="ECO:0000313" key="11">
    <source>
        <dbReference type="EMBL" id="KAF4352429.1"/>
    </source>
</evidence>
<reference evidence="11 12" key="1">
    <citation type="journal article" date="2020" name="bioRxiv">
        <title>Sequence and annotation of 42 cannabis genomes reveals extensive copy number variation in cannabinoid synthesis and pathogen resistance genes.</title>
        <authorList>
            <person name="Mckernan K.J."/>
            <person name="Helbert Y."/>
            <person name="Kane L.T."/>
            <person name="Ebling H."/>
            <person name="Zhang L."/>
            <person name="Liu B."/>
            <person name="Eaton Z."/>
            <person name="Mclaughlin S."/>
            <person name="Kingan S."/>
            <person name="Baybayan P."/>
            <person name="Concepcion G."/>
            <person name="Jordan M."/>
            <person name="Riva A."/>
            <person name="Barbazuk W."/>
            <person name="Harkins T."/>
        </authorList>
    </citation>
    <scope>NUCLEOTIDE SEQUENCE [LARGE SCALE GENOMIC DNA]</scope>
    <source>
        <strain evidence="12">cv. Jamaican Lion 4</strain>
        <tissue evidence="11">Leaf</tissue>
    </source>
</reference>
<proteinExistence type="predicted"/>
<keyword evidence="3" id="KW-0349">Heme</keyword>
<evidence type="ECO:0000256" key="2">
    <source>
        <dbReference type="ARBA" id="ARBA00004370"/>
    </source>
</evidence>
<dbReference type="Gene3D" id="1.10.630.10">
    <property type="entry name" value="Cytochrome P450"/>
    <property type="match status" value="1"/>
</dbReference>
<dbReference type="GO" id="GO:0016020">
    <property type="term" value="C:membrane"/>
    <property type="evidence" value="ECO:0007669"/>
    <property type="project" value="UniProtKB-SubCell"/>
</dbReference>
<dbReference type="GO" id="GO:0005506">
    <property type="term" value="F:iron ion binding"/>
    <property type="evidence" value="ECO:0007669"/>
    <property type="project" value="InterPro"/>
</dbReference>
<dbReference type="Proteomes" id="UP000583929">
    <property type="component" value="Unassembled WGS sequence"/>
</dbReference>
<dbReference type="PRINTS" id="PR00463">
    <property type="entry name" value="EP450I"/>
</dbReference>
<dbReference type="EMBL" id="JAATIQ010000527">
    <property type="protein sequence ID" value="KAF4352429.1"/>
    <property type="molecule type" value="Genomic_DNA"/>
</dbReference>
<protein>
    <recommendedName>
        <fullName evidence="13">Cytochrome P450</fullName>
    </recommendedName>
</protein>
<keyword evidence="7" id="KW-0560">Oxidoreductase</keyword>
<evidence type="ECO:0000256" key="8">
    <source>
        <dbReference type="ARBA" id="ARBA00023004"/>
    </source>
</evidence>
<keyword evidence="5" id="KW-0479">Metal-binding</keyword>
<evidence type="ECO:0000256" key="10">
    <source>
        <dbReference type="ARBA" id="ARBA00023136"/>
    </source>
</evidence>